<accession>A0A1X7M785</accession>
<evidence type="ECO:0000313" key="2">
    <source>
        <dbReference type="EMBL" id="SMG61239.1"/>
    </source>
</evidence>
<gene>
    <name evidence="2" type="ORF">SAMN06265784_12049</name>
</gene>
<dbReference type="STRING" id="1515439.SAMN06265784_12049"/>
<name>A0A1X7M785_9BURK</name>
<evidence type="ECO:0000256" key="1">
    <source>
        <dbReference type="SAM" id="MobiDB-lite"/>
    </source>
</evidence>
<sequence length="411" mass="41959">MSNVRIVHPVPDVAPVMDTAPAVEITGGTSHVSTQKSVVTPPGPVYTPQTTEIDKPVTQPVVSIKKSVSVVSVQTSYSTGPISLVKVPNSFPAAPDPIVITESASSSPDNVTNTNTSNTGSRAGLEGAKAAAVILKNKPLENSVNDAIVVHSVTSVPYNLFNAITGSPIDKVKATAGLIADSKNIIEATSKNAGTNIQKVPQQIVNLSGRRVDITPKPTIVPSKANIYSTKVLPYLKGTASVGKVAVGGGLSIAQGVTDIQDGNTTSGLLKVGTGVGKTVEGVSELYQLAMPKSTTAVNIANRAKVTGSVLSTAVSLYDTYDGFSTAFDPESSEEQKAVGAIQGSVGATNVVLNGAELLSFGGSVAGGVGAVPVAATHGLLNHMNNTIAAKPNSDRAKIYLNSLANPQNFA</sequence>
<organism evidence="2 3">
    <name type="scientific">Paraburkholderia susongensis</name>
    <dbReference type="NCBI Taxonomy" id="1515439"/>
    <lineage>
        <taxon>Bacteria</taxon>
        <taxon>Pseudomonadati</taxon>
        <taxon>Pseudomonadota</taxon>
        <taxon>Betaproteobacteria</taxon>
        <taxon>Burkholderiales</taxon>
        <taxon>Burkholderiaceae</taxon>
        <taxon>Paraburkholderia</taxon>
    </lineage>
</organism>
<dbReference type="AlphaFoldDB" id="A0A1X7M785"/>
<dbReference type="EMBL" id="FXAT01000020">
    <property type="protein sequence ID" value="SMG61239.1"/>
    <property type="molecule type" value="Genomic_DNA"/>
</dbReference>
<feature type="region of interest" description="Disordered" evidence="1">
    <location>
        <begin position="101"/>
        <end position="122"/>
    </location>
</feature>
<keyword evidence="3" id="KW-1185">Reference proteome</keyword>
<feature type="compositionally biased region" description="Low complexity" evidence="1">
    <location>
        <begin position="105"/>
        <end position="119"/>
    </location>
</feature>
<evidence type="ECO:0000313" key="3">
    <source>
        <dbReference type="Proteomes" id="UP000193228"/>
    </source>
</evidence>
<protein>
    <submittedName>
        <fullName evidence="2">Uncharacterized protein</fullName>
    </submittedName>
</protein>
<proteinExistence type="predicted"/>
<dbReference type="Proteomes" id="UP000193228">
    <property type="component" value="Unassembled WGS sequence"/>
</dbReference>
<dbReference type="RefSeq" id="WP_143809141.1">
    <property type="nucleotide sequence ID" value="NZ_FXAT01000020.1"/>
</dbReference>
<reference evidence="3" key="1">
    <citation type="submission" date="2017-04" db="EMBL/GenBank/DDBJ databases">
        <authorList>
            <person name="Varghese N."/>
            <person name="Submissions S."/>
        </authorList>
    </citation>
    <scope>NUCLEOTIDE SEQUENCE [LARGE SCALE GENOMIC DNA]</scope>
    <source>
        <strain evidence="3">LMG 29540</strain>
    </source>
</reference>